<accession>A0A5N6HDB1</accession>
<keyword evidence="1" id="KW-0472">Membrane</keyword>
<evidence type="ECO:0000256" key="1">
    <source>
        <dbReference type="SAM" id="Phobius"/>
    </source>
</evidence>
<organism evidence="2">
    <name type="scientific">Aspergillus flavus</name>
    <dbReference type="NCBI Taxonomy" id="5059"/>
    <lineage>
        <taxon>Eukaryota</taxon>
        <taxon>Fungi</taxon>
        <taxon>Dikarya</taxon>
        <taxon>Ascomycota</taxon>
        <taxon>Pezizomycotina</taxon>
        <taxon>Eurotiomycetes</taxon>
        <taxon>Eurotiomycetidae</taxon>
        <taxon>Eurotiales</taxon>
        <taxon>Aspergillaceae</taxon>
        <taxon>Aspergillus</taxon>
        <taxon>Aspergillus subgen. Circumdati</taxon>
    </lineage>
</organism>
<dbReference type="EMBL" id="ML734560">
    <property type="protein sequence ID" value="KAB8251250.1"/>
    <property type="molecule type" value="Genomic_DNA"/>
</dbReference>
<reference evidence="2" key="1">
    <citation type="submission" date="2019-04" db="EMBL/GenBank/DDBJ databases">
        <title>Friends and foes A comparative genomics study of 23 Aspergillus species from section Flavi.</title>
        <authorList>
            <consortium name="DOE Joint Genome Institute"/>
            <person name="Kjaerbolling I."/>
            <person name="Vesth T."/>
            <person name="Frisvad J.C."/>
            <person name="Nybo J.L."/>
            <person name="Theobald S."/>
            <person name="Kildgaard S."/>
            <person name="Isbrandt T."/>
            <person name="Kuo A."/>
            <person name="Sato A."/>
            <person name="Lyhne E.K."/>
            <person name="Kogle M.E."/>
            <person name="Wiebenga A."/>
            <person name="Kun R.S."/>
            <person name="Lubbers R.J."/>
            <person name="Makela M.R."/>
            <person name="Barry K."/>
            <person name="Chovatia M."/>
            <person name="Clum A."/>
            <person name="Daum C."/>
            <person name="Haridas S."/>
            <person name="He G."/>
            <person name="LaButti K."/>
            <person name="Lipzen A."/>
            <person name="Mondo S."/>
            <person name="Riley R."/>
            <person name="Salamov A."/>
            <person name="Simmons B.A."/>
            <person name="Magnuson J.K."/>
            <person name="Henrissat B."/>
            <person name="Mortensen U.H."/>
            <person name="Larsen T.O."/>
            <person name="Devries R.P."/>
            <person name="Grigoriev I.V."/>
            <person name="Machida M."/>
            <person name="Baker S.E."/>
            <person name="Andersen M.R."/>
        </authorList>
    </citation>
    <scope>NUCLEOTIDE SEQUENCE [LARGE SCALE GENOMIC DNA]</scope>
    <source>
        <strain evidence="2">CBS 121.62</strain>
    </source>
</reference>
<keyword evidence="1" id="KW-0812">Transmembrane</keyword>
<feature type="transmembrane region" description="Helical" evidence="1">
    <location>
        <begin position="35"/>
        <end position="59"/>
    </location>
</feature>
<name>A0A5N6HDB1_ASPFL</name>
<sequence length="100" mass="10731">MPANPGSLISEYNYRVCSKTCTGHGGNGIVRGLNAVGIMILICKSTIATIGLFIAGYIWGMLLLAEPPSILPQEVLHESLPNLNLLYLVGSEDLFVESHC</sequence>
<dbReference type="Proteomes" id="UP000325434">
    <property type="component" value="Unassembled WGS sequence"/>
</dbReference>
<protein>
    <submittedName>
        <fullName evidence="2">Uncharacterized protein</fullName>
    </submittedName>
</protein>
<gene>
    <name evidence="2" type="ORF">BDV35DRAFT_339423</name>
</gene>
<evidence type="ECO:0000313" key="2">
    <source>
        <dbReference type="EMBL" id="KAB8251250.1"/>
    </source>
</evidence>
<keyword evidence="1" id="KW-1133">Transmembrane helix</keyword>
<dbReference type="AlphaFoldDB" id="A0A5N6HDB1"/>
<proteinExistence type="predicted"/>